<reference evidence="2 3" key="1">
    <citation type="journal article" date="2015" name="Nat. Commun.">
        <title>Outbred genome sequencing and CRISPR/Cas9 gene editing in butterflies.</title>
        <authorList>
            <person name="Li X."/>
            <person name="Fan D."/>
            <person name="Zhang W."/>
            <person name="Liu G."/>
            <person name="Zhang L."/>
            <person name="Zhao L."/>
            <person name="Fang X."/>
            <person name="Chen L."/>
            <person name="Dong Y."/>
            <person name="Chen Y."/>
            <person name="Ding Y."/>
            <person name="Zhao R."/>
            <person name="Feng M."/>
            <person name="Zhu Y."/>
            <person name="Feng Y."/>
            <person name="Jiang X."/>
            <person name="Zhu D."/>
            <person name="Xiang H."/>
            <person name="Feng X."/>
            <person name="Li S."/>
            <person name="Wang J."/>
            <person name="Zhang G."/>
            <person name="Kronforst M.R."/>
            <person name="Wang W."/>
        </authorList>
    </citation>
    <scope>NUCLEOTIDE SEQUENCE [LARGE SCALE GENOMIC DNA]</scope>
    <source>
        <strain evidence="2">Ya'a_city_454_Px</strain>
        <tissue evidence="2">Whole body</tissue>
    </source>
</reference>
<dbReference type="EMBL" id="KQ459604">
    <property type="protein sequence ID" value="KPI92312.1"/>
    <property type="molecule type" value="Genomic_DNA"/>
</dbReference>
<feature type="region of interest" description="Disordered" evidence="1">
    <location>
        <begin position="1"/>
        <end position="70"/>
    </location>
</feature>
<dbReference type="Proteomes" id="UP000053268">
    <property type="component" value="Unassembled WGS sequence"/>
</dbReference>
<evidence type="ECO:0000313" key="2">
    <source>
        <dbReference type="EMBL" id="KPI92312.1"/>
    </source>
</evidence>
<evidence type="ECO:0000256" key="1">
    <source>
        <dbReference type="SAM" id="MobiDB-lite"/>
    </source>
</evidence>
<evidence type="ECO:0000313" key="3">
    <source>
        <dbReference type="Proteomes" id="UP000053268"/>
    </source>
</evidence>
<keyword evidence="3" id="KW-1185">Reference proteome</keyword>
<gene>
    <name evidence="2" type="ORF">RR46_13533</name>
</gene>
<sequence>MSRKLKSTHRLPTPRLRAASHARRHRVPQSPERCAALAPPRSARRSAAETTEQCRADAKTGHTFVRSTRY</sequence>
<accession>A0A194PG86</accession>
<dbReference type="AlphaFoldDB" id="A0A194PG86"/>
<feature type="compositionally biased region" description="Basic residues" evidence="1">
    <location>
        <begin position="18"/>
        <end position="27"/>
    </location>
</feature>
<protein>
    <submittedName>
        <fullName evidence="2">Uncharacterized protein</fullName>
    </submittedName>
</protein>
<proteinExistence type="predicted"/>
<organism evidence="2 3">
    <name type="scientific">Papilio xuthus</name>
    <name type="common">Asian swallowtail butterfly</name>
    <dbReference type="NCBI Taxonomy" id="66420"/>
    <lineage>
        <taxon>Eukaryota</taxon>
        <taxon>Metazoa</taxon>
        <taxon>Ecdysozoa</taxon>
        <taxon>Arthropoda</taxon>
        <taxon>Hexapoda</taxon>
        <taxon>Insecta</taxon>
        <taxon>Pterygota</taxon>
        <taxon>Neoptera</taxon>
        <taxon>Endopterygota</taxon>
        <taxon>Lepidoptera</taxon>
        <taxon>Glossata</taxon>
        <taxon>Ditrysia</taxon>
        <taxon>Papilionoidea</taxon>
        <taxon>Papilionidae</taxon>
        <taxon>Papilioninae</taxon>
        <taxon>Papilio</taxon>
    </lineage>
</organism>
<name>A0A194PG86_PAPXU</name>